<reference evidence="3 4" key="1">
    <citation type="submission" date="2020-08" db="EMBL/GenBank/DDBJ databases">
        <title>Genomic Encyclopedia of Type Strains, Phase IV (KMG-IV): sequencing the most valuable type-strain genomes for metagenomic binning, comparative biology and taxonomic classification.</title>
        <authorList>
            <person name="Goeker M."/>
        </authorList>
    </citation>
    <scope>NUCLEOTIDE SEQUENCE [LARGE SCALE GENOMIC DNA]</scope>
    <source>
        <strain evidence="3 4">DSM 14552</strain>
    </source>
</reference>
<comment type="caution">
    <text evidence="3">The sequence shown here is derived from an EMBL/GenBank/DDBJ whole genome shotgun (WGS) entry which is preliminary data.</text>
</comment>
<sequence length="423" mass="45186">MAYRAISLFTPKGMLVLGACVVALSSPALCADVEEVGLRPVPVADAPYSFDSAEQHDIRVQVIARGLAHGYSLAFLPGGDALIVERGARLRLLRGATSAKPELLPTAIAGVPDYSVQDHLHPDDVLGIQDIALHPQFASNGLIYFTYNKPITFDAKAGRLTVSSILASARLDGMRLTSVKDIMVGEPVIGAGGSRIQFGADGVVFVSVGALSTGDIMSAQRLDNIYGKVLRLRLDGSIPADNPFFGRKGARAEILTYGHRDPLGLAIDPRSGALIASEHGPQGGDELNHIQPGRNYGWPTSTYGNEYGGSPLPHAPVAPGTQGPMMTWLPAIAPAGIAFYDATRFAHWKNNLFIASARRGQINGTGAIIRVVFNDKLQELRQEVLLDSLHQRFKDIRQGPDGLLYALTDEADSIVVRLAPSAE</sequence>
<dbReference type="PANTHER" id="PTHR19328">
    <property type="entry name" value="HEDGEHOG-INTERACTING PROTEIN"/>
    <property type="match status" value="1"/>
</dbReference>
<dbReference type="EMBL" id="JACICY010000001">
    <property type="protein sequence ID" value="MBB3859340.1"/>
    <property type="molecule type" value="Genomic_DNA"/>
</dbReference>
<dbReference type="InterPro" id="IPR011041">
    <property type="entry name" value="Quinoprot_gluc/sorb_DH_b-prop"/>
</dbReference>
<dbReference type="Proteomes" id="UP000562395">
    <property type="component" value="Unassembled WGS sequence"/>
</dbReference>
<dbReference type="Gene3D" id="2.120.10.30">
    <property type="entry name" value="TolB, C-terminal domain"/>
    <property type="match status" value="1"/>
</dbReference>
<name>A0A7W6EUW6_9SPHN</name>
<dbReference type="InterPro" id="IPR011042">
    <property type="entry name" value="6-blade_b-propeller_TolB-like"/>
</dbReference>
<evidence type="ECO:0000259" key="2">
    <source>
        <dbReference type="Pfam" id="PF07995"/>
    </source>
</evidence>
<dbReference type="PANTHER" id="PTHR19328:SF75">
    <property type="entry name" value="ALDOSE SUGAR DEHYDROGENASE YLII"/>
    <property type="match status" value="1"/>
</dbReference>
<feature type="domain" description="Glucose/Sorbosone dehydrogenase" evidence="2">
    <location>
        <begin position="67"/>
        <end position="416"/>
    </location>
</feature>
<dbReference type="Pfam" id="PF07995">
    <property type="entry name" value="GSDH"/>
    <property type="match status" value="1"/>
</dbReference>
<organism evidence="3 4">
    <name type="scientific">Novosphingobium hassiacum</name>
    <dbReference type="NCBI Taxonomy" id="173676"/>
    <lineage>
        <taxon>Bacteria</taxon>
        <taxon>Pseudomonadati</taxon>
        <taxon>Pseudomonadota</taxon>
        <taxon>Alphaproteobacteria</taxon>
        <taxon>Sphingomonadales</taxon>
        <taxon>Sphingomonadaceae</taxon>
        <taxon>Novosphingobium</taxon>
    </lineage>
</organism>
<dbReference type="InterPro" id="IPR012938">
    <property type="entry name" value="Glc/Sorbosone_DH"/>
</dbReference>
<dbReference type="SUPFAM" id="SSF50952">
    <property type="entry name" value="Soluble quinoprotein glucose dehydrogenase"/>
    <property type="match status" value="1"/>
</dbReference>
<evidence type="ECO:0000313" key="3">
    <source>
        <dbReference type="EMBL" id="MBB3859340.1"/>
    </source>
</evidence>
<evidence type="ECO:0000313" key="4">
    <source>
        <dbReference type="Proteomes" id="UP000562395"/>
    </source>
</evidence>
<evidence type="ECO:0000256" key="1">
    <source>
        <dbReference type="SAM" id="SignalP"/>
    </source>
</evidence>
<feature type="chain" id="PRO_5030510495" evidence="1">
    <location>
        <begin position="31"/>
        <end position="423"/>
    </location>
</feature>
<accession>A0A7W6EUW6</accession>
<proteinExistence type="predicted"/>
<protein>
    <submittedName>
        <fullName evidence="3">Glucose/arabinose dehydrogenase</fullName>
    </submittedName>
</protein>
<gene>
    <name evidence="3" type="ORF">GGQ88_000580</name>
</gene>
<keyword evidence="4" id="KW-1185">Reference proteome</keyword>
<dbReference type="RefSeq" id="WP_183611581.1">
    <property type="nucleotide sequence ID" value="NZ_JACICY010000001.1"/>
</dbReference>
<dbReference type="AlphaFoldDB" id="A0A7W6EUW6"/>
<keyword evidence="1" id="KW-0732">Signal</keyword>
<feature type="signal peptide" evidence="1">
    <location>
        <begin position="1"/>
        <end position="30"/>
    </location>
</feature>